<name>A0A5C6WXN5_9DELT</name>
<dbReference type="AlphaFoldDB" id="A0A5C6WXN5"/>
<reference evidence="2 3" key="1">
    <citation type="submission" date="2019-08" db="EMBL/GenBank/DDBJ databases">
        <title>Bradymonadales sp. TMQ2.</title>
        <authorList>
            <person name="Liang Q."/>
        </authorList>
    </citation>
    <scope>NUCLEOTIDE SEQUENCE [LARGE SCALE GENOMIC DNA]</scope>
    <source>
        <strain evidence="2 3">TMQ2</strain>
    </source>
</reference>
<comment type="caution">
    <text evidence="2">The sequence shown here is derived from an EMBL/GenBank/DDBJ whole genome shotgun (WGS) entry which is preliminary data.</text>
</comment>
<dbReference type="InterPro" id="IPR006311">
    <property type="entry name" value="TAT_signal"/>
</dbReference>
<feature type="region of interest" description="Disordered" evidence="1">
    <location>
        <begin position="99"/>
        <end position="123"/>
    </location>
</feature>
<feature type="compositionally biased region" description="Basic and acidic residues" evidence="1">
    <location>
        <begin position="102"/>
        <end position="113"/>
    </location>
</feature>
<protein>
    <submittedName>
        <fullName evidence="2">DUF1552 domain-containing protein</fullName>
    </submittedName>
</protein>
<organism evidence="2 3">
    <name type="scientific">Lujinxingia vulgaris</name>
    <dbReference type="NCBI Taxonomy" id="2600176"/>
    <lineage>
        <taxon>Bacteria</taxon>
        <taxon>Deltaproteobacteria</taxon>
        <taxon>Bradymonadales</taxon>
        <taxon>Lujinxingiaceae</taxon>
        <taxon>Lujinxingia</taxon>
    </lineage>
</organism>
<proteinExistence type="predicted"/>
<dbReference type="Proteomes" id="UP000321046">
    <property type="component" value="Unassembled WGS sequence"/>
</dbReference>
<sequence length="462" mass="51029">MSHDRKMTRRAFLRGAGTLAIGLPFVAALGGDAVLGHRLLRASEASAEVPRRLITFFFANGCPPELWLPESPGPLSELTGVLAPLERVRHRLALISGLSDPAGKEGSGDDHSRGSGAFAVGASNPFQDHDVVDQYGKRYANSAGGPSLEQVALQHLRPQTTLPSLELGVMRGAPKTRTYHVKSWRGVNQPNPPLLNPLDTFHRLFGHDPNAAPDDRERARRQSILDTVLPEYHRVISDRYGLDPLSRAQISDHLDQLRQLERRAQRHDHQMRAQCLQPDQPASYAETRYSEYAEVFRLQADLLATALRCDLTRFVSFTLGAGGEDFFLAGTQAAHHELGHRYNARPDNDFSTYTLFQMTMLAELLERLDAPEFREANGETILGNSLLLAGTEISNPSTHNHDEMFYLVAGGSFAARTGYHHRVSDGRSRAVNDLYTACLGAMGIETRVFGDARHCSEPLNLG</sequence>
<evidence type="ECO:0000256" key="1">
    <source>
        <dbReference type="SAM" id="MobiDB-lite"/>
    </source>
</evidence>
<dbReference type="PROSITE" id="PS51318">
    <property type="entry name" value="TAT"/>
    <property type="match status" value="1"/>
</dbReference>
<dbReference type="Pfam" id="PF07586">
    <property type="entry name" value="HXXSHH"/>
    <property type="match status" value="1"/>
</dbReference>
<dbReference type="EMBL" id="VOSL01000145">
    <property type="protein sequence ID" value="TXD31760.1"/>
    <property type="molecule type" value="Genomic_DNA"/>
</dbReference>
<dbReference type="OrthoDB" id="9146593at2"/>
<evidence type="ECO:0000313" key="2">
    <source>
        <dbReference type="EMBL" id="TXD31760.1"/>
    </source>
</evidence>
<dbReference type="RefSeq" id="WP_146977226.1">
    <property type="nucleotide sequence ID" value="NZ_VOSL01000145.1"/>
</dbReference>
<accession>A0A5C6WXN5</accession>
<gene>
    <name evidence="2" type="ORF">FRC96_20010</name>
</gene>
<dbReference type="InterPro" id="IPR011447">
    <property type="entry name" value="DUF1552"/>
</dbReference>
<evidence type="ECO:0000313" key="3">
    <source>
        <dbReference type="Proteomes" id="UP000321046"/>
    </source>
</evidence>